<proteinExistence type="predicted"/>
<comment type="caution">
    <text evidence="1">The sequence shown here is derived from an EMBL/GenBank/DDBJ whole genome shotgun (WGS) entry which is preliminary data.</text>
</comment>
<evidence type="ECO:0000313" key="1">
    <source>
        <dbReference type="EMBL" id="KAH3889879.1"/>
    </source>
</evidence>
<accession>A0A9D4N9X1</accession>
<sequence length="132" mass="14821">MCPSVFSINITVAITQAFTRVTTPVEVAPPFETTGALTTQVEVAPISDVGDDEWMAAQATTFIELMTTQEAMATTTVENYWIRGRLEKRSSIWYGGRVLQNQHGKIRKTSSTNAYRVLKKFKNKNKKSVKLF</sequence>
<dbReference type="Proteomes" id="UP000828390">
    <property type="component" value="Unassembled WGS sequence"/>
</dbReference>
<dbReference type="AlphaFoldDB" id="A0A9D4N9X1"/>
<gene>
    <name evidence="1" type="ORF">DPMN_013946</name>
</gene>
<reference evidence="1" key="2">
    <citation type="submission" date="2020-11" db="EMBL/GenBank/DDBJ databases">
        <authorList>
            <person name="McCartney M.A."/>
            <person name="Auch B."/>
            <person name="Kono T."/>
            <person name="Mallez S."/>
            <person name="Becker A."/>
            <person name="Gohl D.M."/>
            <person name="Silverstein K.A.T."/>
            <person name="Koren S."/>
            <person name="Bechman K.B."/>
            <person name="Herman A."/>
            <person name="Abrahante J.E."/>
            <person name="Garbe J."/>
        </authorList>
    </citation>
    <scope>NUCLEOTIDE SEQUENCE</scope>
    <source>
        <strain evidence="1">Duluth1</strain>
        <tissue evidence="1">Whole animal</tissue>
    </source>
</reference>
<organism evidence="1 2">
    <name type="scientific">Dreissena polymorpha</name>
    <name type="common">Zebra mussel</name>
    <name type="synonym">Mytilus polymorpha</name>
    <dbReference type="NCBI Taxonomy" id="45954"/>
    <lineage>
        <taxon>Eukaryota</taxon>
        <taxon>Metazoa</taxon>
        <taxon>Spiralia</taxon>
        <taxon>Lophotrochozoa</taxon>
        <taxon>Mollusca</taxon>
        <taxon>Bivalvia</taxon>
        <taxon>Autobranchia</taxon>
        <taxon>Heteroconchia</taxon>
        <taxon>Euheterodonta</taxon>
        <taxon>Imparidentia</taxon>
        <taxon>Neoheterodontei</taxon>
        <taxon>Myida</taxon>
        <taxon>Dreissenoidea</taxon>
        <taxon>Dreissenidae</taxon>
        <taxon>Dreissena</taxon>
    </lineage>
</organism>
<reference evidence="1" key="1">
    <citation type="journal article" date="2019" name="bioRxiv">
        <title>The Genome of the Zebra Mussel, Dreissena polymorpha: A Resource for Invasive Species Research.</title>
        <authorList>
            <person name="McCartney M.A."/>
            <person name="Auch B."/>
            <person name="Kono T."/>
            <person name="Mallez S."/>
            <person name="Zhang Y."/>
            <person name="Obille A."/>
            <person name="Becker A."/>
            <person name="Abrahante J.E."/>
            <person name="Garbe J."/>
            <person name="Badalamenti J.P."/>
            <person name="Herman A."/>
            <person name="Mangelson H."/>
            <person name="Liachko I."/>
            <person name="Sullivan S."/>
            <person name="Sone E.D."/>
            <person name="Koren S."/>
            <person name="Silverstein K.A.T."/>
            <person name="Beckman K.B."/>
            <person name="Gohl D.M."/>
        </authorList>
    </citation>
    <scope>NUCLEOTIDE SEQUENCE</scope>
    <source>
        <strain evidence="1">Duluth1</strain>
        <tissue evidence="1">Whole animal</tissue>
    </source>
</reference>
<dbReference type="EMBL" id="JAIWYP010000001">
    <property type="protein sequence ID" value="KAH3889879.1"/>
    <property type="molecule type" value="Genomic_DNA"/>
</dbReference>
<name>A0A9D4N9X1_DREPO</name>
<keyword evidence="2" id="KW-1185">Reference proteome</keyword>
<protein>
    <submittedName>
        <fullName evidence="1">Uncharacterized protein</fullName>
    </submittedName>
</protein>
<evidence type="ECO:0000313" key="2">
    <source>
        <dbReference type="Proteomes" id="UP000828390"/>
    </source>
</evidence>